<dbReference type="SUPFAM" id="SSF52540">
    <property type="entry name" value="P-loop containing nucleoside triphosphate hydrolases"/>
    <property type="match status" value="2"/>
</dbReference>
<evidence type="ECO:0000256" key="5">
    <source>
        <dbReference type="ARBA" id="ARBA00022741"/>
    </source>
</evidence>
<dbReference type="Gene3D" id="3.30.300.20">
    <property type="match status" value="1"/>
</dbReference>
<dbReference type="EMBL" id="SEOL01000002">
    <property type="protein sequence ID" value="MBL0848833.1"/>
    <property type="molecule type" value="Genomic_DNA"/>
</dbReference>
<feature type="binding site" evidence="8">
    <location>
        <begin position="212"/>
        <end position="219"/>
    </location>
    <ligand>
        <name>GTP</name>
        <dbReference type="ChEBI" id="CHEBI:37565"/>
        <label>2</label>
    </ligand>
</feature>
<dbReference type="PANTHER" id="PTHR43834:SF6">
    <property type="entry name" value="GTPASE DER"/>
    <property type="match status" value="1"/>
</dbReference>
<feature type="compositionally biased region" description="Polar residues" evidence="11">
    <location>
        <begin position="192"/>
        <end position="202"/>
    </location>
</feature>
<keyword evidence="6 8" id="KW-0342">GTP-binding</keyword>
<evidence type="ECO:0000256" key="3">
    <source>
        <dbReference type="ARBA" id="ARBA00022517"/>
    </source>
</evidence>
<evidence type="ECO:0000256" key="11">
    <source>
        <dbReference type="SAM" id="MobiDB-lite"/>
    </source>
</evidence>
<keyword evidence="4 10" id="KW-0677">Repeat</keyword>
<evidence type="ECO:0000256" key="1">
    <source>
        <dbReference type="ARBA" id="ARBA00008279"/>
    </source>
</evidence>
<keyword evidence="5 8" id="KW-0547">Nucleotide-binding</keyword>
<dbReference type="FunFam" id="3.30.300.20:FF:000004">
    <property type="entry name" value="GTPase Der"/>
    <property type="match status" value="1"/>
</dbReference>
<evidence type="ECO:0000256" key="7">
    <source>
        <dbReference type="ARBA" id="ARBA00032345"/>
    </source>
</evidence>
<dbReference type="InterPro" id="IPR031166">
    <property type="entry name" value="G_ENGA"/>
</dbReference>
<evidence type="ECO:0000256" key="6">
    <source>
        <dbReference type="ARBA" id="ARBA00023134"/>
    </source>
</evidence>
<dbReference type="CDD" id="cd01895">
    <property type="entry name" value="EngA2"/>
    <property type="match status" value="1"/>
</dbReference>
<feature type="compositionally biased region" description="Basic and acidic residues" evidence="11">
    <location>
        <begin position="177"/>
        <end position="189"/>
    </location>
</feature>
<accession>A0A937DL32</accession>
<comment type="similarity">
    <text evidence="1 8 9 10">Belongs to the TRAFAC class TrmE-Era-EngA-EngB-Septin-like GTPase superfamily. EngA (Der) GTPase family.</text>
</comment>
<dbReference type="Proteomes" id="UP000736856">
    <property type="component" value="Unassembled WGS sequence"/>
</dbReference>
<evidence type="ECO:0000256" key="9">
    <source>
        <dbReference type="PROSITE-ProRule" id="PRU01049"/>
    </source>
</evidence>
<dbReference type="InterPro" id="IPR027417">
    <property type="entry name" value="P-loop_NTPase"/>
</dbReference>
<name>A0A937DL32_9HYPH</name>
<dbReference type="InterPro" id="IPR016484">
    <property type="entry name" value="GTPase_Der"/>
</dbReference>
<dbReference type="InterPro" id="IPR015946">
    <property type="entry name" value="KH_dom-like_a/b"/>
</dbReference>
<dbReference type="PROSITE" id="PS51712">
    <property type="entry name" value="G_ENGA"/>
    <property type="match status" value="1"/>
</dbReference>
<dbReference type="GO" id="GO:0042254">
    <property type="term" value="P:ribosome biogenesis"/>
    <property type="evidence" value="ECO:0007669"/>
    <property type="project" value="UniProtKB-KW"/>
</dbReference>
<feature type="binding site" evidence="8">
    <location>
        <begin position="324"/>
        <end position="327"/>
    </location>
    <ligand>
        <name>GTP</name>
        <dbReference type="ChEBI" id="CHEBI:37565"/>
        <label>2</label>
    </ligand>
</feature>
<proteinExistence type="inferred from homology"/>
<comment type="subunit">
    <text evidence="8">Associates with the 50S ribosomal subunit.</text>
</comment>
<protein>
    <recommendedName>
        <fullName evidence="2 8">GTPase Der</fullName>
    </recommendedName>
    <alternativeName>
        <fullName evidence="7 8">GTP-binding protein EngA</fullName>
    </alternativeName>
</protein>
<feature type="binding site" evidence="8">
    <location>
        <begin position="259"/>
        <end position="263"/>
    </location>
    <ligand>
        <name>GTP</name>
        <dbReference type="ChEBI" id="CHEBI:37565"/>
        <label>2</label>
    </ligand>
</feature>
<gene>
    <name evidence="8 13" type="primary">der</name>
    <name evidence="13" type="ORF">EU981_01845</name>
</gene>
<dbReference type="Gene3D" id="3.40.50.300">
    <property type="entry name" value="P-loop containing nucleotide triphosphate hydrolases"/>
    <property type="match status" value="2"/>
</dbReference>
<dbReference type="Pfam" id="PF01926">
    <property type="entry name" value="MMR_HSR1"/>
    <property type="match status" value="2"/>
</dbReference>
<comment type="function">
    <text evidence="8 10">GTPase that plays an essential role in the late steps of ribosome biogenesis.</text>
</comment>
<reference evidence="13" key="1">
    <citation type="submission" date="2019-02" db="EMBL/GenBank/DDBJ databases">
        <title>A novel Candidatus Liberibacter species associated with the New Zealand native fuchsia psyllid, Ctenarytaina fuchsiae.</title>
        <authorList>
            <person name="Thompson S.M."/>
            <person name="Jorgensen N."/>
            <person name="David C."/>
            <person name="Bulman S.R."/>
            <person name="Smith G.R."/>
        </authorList>
    </citation>
    <scope>NUCLEOTIDE SEQUENCE</scope>
    <source>
        <strain evidence="13">Oxford</strain>
    </source>
</reference>
<dbReference type="InterPro" id="IPR032859">
    <property type="entry name" value="KH_dom-like"/>
</dbReference>
<dbReference type="CDD" id="cd01894">
    <property type="entry name" value="EngA1"/>
    <property type="match status" value="1"/>
</dbReference>
<comment type="caution">
    <text evidence="13">The sequence shown here is derived from an EMBL/GenBank/DDBJ whole genome shotgun (WGS) entry which is preliminary data.</text>
</comment>
<dbReference type="NCBIfam" id="TIGR00231">
    <property type="entry name" value="small_GTP"/>
    <property type="match status" value="2"/>
</dbReference>
<dbReference type="AlphaFoldDB" id="A0A937DL32"/>
<feature type="region of interest" description="Disordered" evidence="11">
    <location>
        <begin position="168"/>
        <end position="202"/>
    </location>
</feature>
<feature type="domain" description="EngA-type G" evidence="12">
    <location>
        <begin position="206"/>
        <end position="381"/>
    </location>
</feature>
<evidence type="ECO:0000256" key="10">
    <source>
        <dbReference type="RuleBase" id="RU004481"/>
    </source>
</evidence>
<keyword evidence="3 8" id="KW-0690">Ribosome biogenesis</keyword>
<dbReference type="InterPro" id="IPR006073">
    <property type="entry name" value="GTP-bd"/>
</dbReference>
<feature type="binding site" evidence="8">
    <location>
        <begin position="56"/>
        <end position="60"/>
    </location>
    <ligand>
        <name>GTP</name>
        <dbReference type="ChEBI" id="CHEBI:37565"/>
        <label>1</label>
    </ligand>
</feature>
<evidence type="ECO:0000313" key="14">
    <source>
        <dbReference type="Proteomes" id="UP000736856"/>
    </source>
</evidence>
<dbReference type="NCBIfam" id="TIGR03594">
    <property type="entry name" value="GTPase_EngA"/>
    <property type="match status" value="1"/>
</dbReference>
<dbReference type="InterPro" id="IPR005225">
    <property type="entry name" value="Small_GTP-bd"/>
</dbReference>
<evidence type="ECO:0000256" key="4">
    <source>
        <dbReference type="ARBA" id="ARBA00022737"/>
    </source>
</evidence>
<dbReference type="HAMAP" id="MF_00195">
    <property type="entry name" value="GTPase_Der"/>
    <property type="match status" value="1"/>
</dbReference>
<dbReference type="Pfam" id="PF14714">
    <property type="entry name" value="KH_dom-like"/>
    <property type="match status" value="1"/>
</dbReference>
<dbReference type="PIRSF" id="PIRSF006485">
    <property type="entry name" value="GTP-binding_EngA"/>
    <property type="match status" value="1"/>
</dbReference>
<evidence type="ECO:0000256" key="2">
    <source>
        <dbReference type="ARBA" id="ARBA00020953"/>
    </source>
</evidence>
<sequence>MVYTIAIVGSPNVGKSTLFNRLVKRKMAIVGNRPGITRDRLYETAHINGFECNIIDTAGINIEDSDLLAKEINNQTENALCEADLALFVIDSKAGVTPYDHLIAKFLRKKGIPIVVVANKMETRISQSNFYDIFSFGFDTIVEISAEHGQGISDLCCVIIKYLEKKYPHSQPQEPDNSEKIDEFSDKRTVTKNKYTNSSHSSPKPLRIAIVGRPNVGKSTLINHFLGYNRLLAGSQAGMTRDSITVSWNWRNHPIEMLDTAGIRKPARIIEPIEKLSVSKSLKSMRICETTIVVLDATMPFEKQDLRIIDSSIKTGRAAILAFNKWDKVTNKPELLQELQEKAINNLPQVGRIRTATISGYTGEGLDDLMSAVLEINELWKTRILTARLNSWLGKIQIQNPPPAVSGRYHRIKYITQIKSSPPSFILFCTSPQAISESYKRYLMNKLRIDFSLSGIPIRIRFRSSKNPYV</sequence>
<organism evidence="13 14">
    <name type="scientific">Candidatus Liberibacter ctenarytainae</name>
    <dbReference type="NCBI Taxonomy" id="2020335"/>
    <lineage>
        <taxon>Bacteria</taxon>
        <taxon>Pseudomonadati</taxon>
        <taxon>Pseudomonadota</taxon>
        <taxon>Alphaproteobacteria</taxon>
        <taxon>Hyphomicrobiales</taxon>
        <taxon>Rhizobiaceae</taxon>
        <taxon>Liberibacter</taxon>
    </lineage>
</organism>
<feature type="binding site" evidence="8">
    <location>
        <begin position="119"/>
        <end position="122"/>
    </location>
    <ligand>
        <name>GTP</name>
        <dbReference type="ChEBI" id="CHEBI:37565"/>
        <label>1</label>
    </ligand>
</feature>
<dbReference type="GO" id="GO:0005525">
    <property type="term" value="F:GTP binding"/>
    <property type="evidence" value="ECO:0007669"/>
    <property type="project" value="UniProtKB-UniRule"/>
</dbReference>
<feature type="binding site" evidence="8">
    <location>
        <begin position="9"/>
        <end position="16"/>
    </location>
    <ligand>
        <name>GTP</name>
        <dbReference type="ChEBI" id="CHEBI:37565"/>
        <label>1</label>
    </ligand>
</feature>
<dbReference type="PANTHER" id="PTHR43834">
    <property type="entry name" value="GTPASE DER"/>
    <property type="match status" value="1"/>
</dbReference>
<evidence type="ECO:0000256" key="8">
    <source>
        <dbReference type="HAMAP-Rule" id="MF_00195"/>
    </source>
</evidence>
<evidence type="ECO:0000259" key="12">
    <source>
        <dbReference type="PROSITE" id="PS51712"/>
    </source>
</evidence>
<evidence type="ECO:0000313" key="13">
    <source>
        <dbReference type="EMBL" id="MBL0848833.1"/>
    </source>
</evidence>
<dbReference type="PRINTS" id="PR00449">
    <property type="entry name" value="RASTRNSFRMNG"/>
</dbReference>